<dbReference type="Gene3D" id="3.40.980.10">
    <property type="entry name" value="MoaB/Mog-like domain"/>
    <property type="match status" value="1"/>
</dbReference>
<comment type="caution">
    <text evidence="3">The sequence shown here is derived from an EMBL/GenBank/DDBJ whole genome shotgun (WGS) entry which is preliminary data.</text>
</comment>
<protein>
    <submittedName>
        <fullName evidence="3">Molybdopterin-binding/glycosyltransferase family 2 protein</fullName>
    </submittedName>
</protein>
<gene>
    <name evidence="3" type="ORF">PZ740_01325</name>
</gene>
<dbReference type="PANTHER" id="PTHR43777">
    <property type="entry name" value="MOLYBDENUM COFACTOR CYTIDYLYLTRANSFERASE"/>
    <property type="match status" value="1"/>
</dbReference>
<dbReference type="AlphaFoldDB" id="A0AAP3UXD5"/>
<sequence>MRFGPVPLDEAEGTILAHSLRLPGLILKKSRRLSAADVAALREHGLGQVTAIAFEPGDVPEDEAAARLAAVMDGPHLRVAEAFTGRANIFAEVRGLLLVDEEAVRRVNERDEAVTLATLPAFAPVEPGQMVATVKIIPFAAPEAALEDCVALARETPLVRVAPYIPHRVRMIQTVLPGTAGKMLDKTVRVTAGRMESVGGTLTGESRCAHEVEALAREIRKVAAEPFEMLLIAGASAITDRRDVLPAAIEAAGGRIDHFGMPVDPGNLLLLARLGERRVLGLPGCCRSPRINGFDWVLQRLAAGLEVGRHELASMGVGGLLMEIPSRPQPREAPAGEKPEPRIAALVLAAGQSRRMGARNKLLLEVEGRPMVRHMVEAALASRAEAVVVVTGHQEPELRAALDGLDVRFVHNEHYAEGLSTSLRAGLAALPGDTDGALVCLADMPRLTAAHLDRLIEAFDPAAGRTVAVPTRNGKRGNPVLWSRLHFAEMHRLEGDVGARHLIGEHAEQVVEVPMDDEASLLDIDTPEALAALEGDAS</sequence>
<evidence type="ECO:0000259" key="2">
    <source>
        <dbReference type="SMART" id="SM00852"/>
    </source>
</evidence>
<dbReference type="CDD" id="cd04182">
    <property type="entry name" value="GT_2_like_f"/>
    <property type="match status" value="1"/>
</dbReference>
<dbReference type="PIRSF" id="PIRSF036626">
    <property type="entry name" value="MPTBd_MobAlike"/>
    <property type="match status" value="1"/>
</dbReference>
<dbReference type="RefSeq" id="WP_327787431.1">
    <property type="nucleotide sequence ID" value="NZ_JARGEQ010000006.1"/>
</dbReference>
<dbReference type="SMART" id="SM00852">
    <property type="entry name" value="MoCF_biosynth"/>
    <property type="match status" value="1"/>
</dbReference>
<dbReference type="Proteomes" id="UP001301140">
    <property type="component" value="Unassembled WGS sequence"/>
</dbReference>
<evidence type="ECO:0000313" key="4">
    <source>
        <dbReference type="Proteomes" id="UP001301140"/>
    </source>
</evidence>
<dbReference type="SUPFAM" id="SSF53218">
    <property type="entry name" value="Molybdenum cofactor biosynthesis proteins"/>
    <property type="match status" value="1"/>
</dbReference>
<evidence type="ECO:0000256" key="1">
    <source>
        <dbReference type="ARBA" id="ARBA00022842"/>
    </source>
</evidence>
<proteinExistence type="predicted"/>
<accession>A0AAP3UXD5</accession>
<dbReference type="InterPro" id="IPR012184">
    <property type="entry name" value="Bifunc_Mopterin-bd"/>
</dbReference>
<reference evidence="3 4" key="1">
    <citation type="submission" date="2023-03" db="EMBL/GenBank/DDBJ databases">
        <title>YIM 152171 draft genome.</title>
        <authorList>
            <person name="Yang Z."/>
        </authorList>
    </citation>
    <scope>NUCLEOTIDE SEQUENCE [LARGE SCALE GENOMIC DNA]</scope>
    <source>
        <strain evidence="3 4">YIM 152171</strain>
    </source>
</reference>
<dbReference type="InterPro" id="IPR029044">
    <property type="entry name" value="Nucleotide-diphossugar_trans"/>
</dbReference>
<evidence type="ECO:0000313" key="3">
    <source>
        <dbReference type="EMBL" id="MDF1585022.1"/>
    </source>
</evidence>
<keyword evidence="4" id="KW-1185">Reference proteome</keyword>
<organism evidence="3 4">
    <name type="scientific">Marinimicrococcus flavescens</name>
    <dbReference type="NCBI Taxonomy" id="3031815"/>
    <lineage>
        <taxon>Bacteria</taxon>
        <taxon>Pseudomonadati</taxon>
        <taxon>Pseudomonadota</taxon>
        <taxon>Alphaproteobacteria</taxon>
        <taxon>Geminicoccales</taxon>
        <taxon>Geminicoccaceae</taxon>
        <taxon>Marinimicrococcus</taxon>
    </lineage>
</organism>
<keyword evidence="1" id="KW-0460">Magnesium</keyword>
<feature type="domain" description="MoaB/Mog" evidence="2">
    <location>
        <begin position="170"/>
        <end position="303"/>
    </location>
</feature>
<dbReference type="PANTHER" id="PTHR43777:SF1">
    <property type="entry name" value="MOLYBDENUM COFACTOR CYTIDYLYLTRANSFERASE"/>
    <property type="match status" value="1"/>
</dbReference>
<dbReference type="SUPFAM" id="SSF53448">
    <property type="entry name" value="Nucleotide-diphospho-sugar transferases"/>
    <property type="match status" value="1"/>
</dbReference>
<name>A0AAP3UXD5_9PROT</name>
<dbReference type="InterPro" id="IPR001453">
    <property type="entry name" value="MoaB/Mog_dom"/>
</dbReference>
<dbReference type="InterPro" id="IPR025877">
    <property type="entry name" value="MobA-like_NTP_Trfase"/>
</dbReference>
<dbReference type="Pfam" id="PF12804">
    <property type="entry name" value="NTP_transf_3"/>
    <property type="match status" value="1"/>
</dbReference>
<dbReference type="GO" id="GO:0016779">
    <property type="term" value="F:nucleotidyltransferase activity"/>
    <property type="evidence" value="ECO:0007669"/>
    <property type="project" value="UniProtKB-ARBA"/>
</dbReference>
<dbReference type="InterPro" id="IPR036425">
    <property type="entry name" value="MoaB/Mog-like_dom_sf"/>
</dbReference>
<dbReference type="Gene3D" id="3.90.550.10">
    <property type="entry name" value="Spore Coat Polysaccharide Biosynthesis Protein SpsA, Chain A"/>
    <property type="match status" value="1"/>
</dbReference>
<dbReference type="EMBL" id="JARGEQ010000006">
    <property type="protein sequence ID" value="MDF1585022.1"/>
    <property type="molecule type" value="Genomic_DNA"/>
</dbReference>
<dbReference type="CDD" id="cd03522">
    <property type="entry name" value="MoeA_like"/>
    <property type="match status" value="1"/>
</dbReference>